<name>X6LT55_RETFI</name>
<sequence>VEQFLAIEKESFNWVAIASAMNRLQNKNGTKSERDVIAAVLEAVVRHILKCGREKRKDESDKAFFHREFAMWDLIQNYQMLLFNMIQNKETIADLWHNVMVKEVLNSSSQNQPNLAYLLTSFHLTCSKK</sequence>
<comment type="caution">
    <text evidence="1">The sequence shown here is derived from an EMBL/GenBank/DDBJ whole genome shotgun (WGS) entry which is preliminary data.</text>
</comment>
<reference evidence="1 2" key="1">
    <citation type="journal article" date="2013" name="Curr. Biol.">
        <title>The Genome of the Foraminiferan Reticulomyxa filosa.</title>
        <authorList>
            <person name="Glockner G."/>
            <person name="Hulsmann N."/>
            <person name="Schleicher M."/>
            <person name="Noegel A.A."/>
            <person name="Eichinger L."/>
            <person name="Gallinger C."/>
            <person name="Pawlowski J."/>
            <person name="Sierra R."/>
            <person name="Euteneuer U."/>
            <person name="Pillet L."/>
            <person name="Moustafa A."/>
            <person name="Platzer M."/>
            <person name="Groth M."/>
            <person name="Szafranski K."/>
            <person name="Schliwa M."/>
        </authorList>
    </citation>
    <scope>NUCLEOTIDE SEQUENCE [LARGE SCALE GENOMIC DNA]</scope>
</reference>
<dbReference type="Proteomes" id="UP000023152">
    <property type="component" value="Unassembled WGS sequence"/>
</dbReference>
<accession>X6LT55</accession>
<evidence type="ECO:0000313" key="1">
    <source>
        <dbReference type="EMBL" id="ETO04824.1"/>
    </source>
</evidence>
<gene>
    <name evidence="1" type="ORF">RFI_32572</name>
</gene>
<feature type="non-terminal residue" evidence="1">
    <location>
        <position position="129"/>
    </location>
</feature>
<protein>
    <submittedName>
        <fullName evidence="1">Uncharacterized protein</fullName>
    </submittedName>
</protein>
<keyword evidence="2" id="KW-1185">Reference proteome</keyword>
<feature type="non-terminal residue" evidence="1">
    <location>
        <position position="1"/>
    </location>
</feature>
<dbReference type="EMBL" id="ASPP01028895">
    <property type="protein sequence ID" value="ETO04824.1"/>
    <property type="molecule type" value="Genomic_DNA"/>
</dbReference>
<proteinExistence type="predicted"/>
<evidence type="ECO:0000313" key="2">
    <source>
        <dbReference type="Proteomes" id="UP000023152"/>
    </source>
</evidence>
<organism evidence="1 2">
    <name type="scientific">Reticulomyxa filosa</name>
    <dbReference type="NCBI Taxonomy" id="46433"/>
    <lineage>
        <taxon>Eukaryota</taxon>
        <taxon>Sar</taxon>
        <taxon>Rhizaria</taxon>
        <taxon>Retaria</taxon>
        <taxon>Foraminifera</taxon>
        <taxon>Monothalamids</taxon>
        <taxon>Reticulomyxidae</taxon>
        <taxon>Reticulomyxa</taxon>
    </lineage>
</organism>
<dbReference type="AlphaFoldDB" id="X6LT55"/>